<dbReference type="AlphaFoldDB" id="A0AA41G9E3"/>
<keyword evidence="8" id="KW-1185">Reference proteome</keyword>
<feature type="transmembrane region" description="Helical" evidence="6">
    <location>
        <begin position="95"/>
        <end position="114"/>
    </location>
</feature>
<feature type="transmembrane region" description="Helical" evidence="6">
    <location>
        <begin position="64"/>
        <end position="83"/>
    </location>
</feature>
<evidence type="ECO:0000256" key="4">
    <source>
        <dbReference type="ARBA" id="ARBA00022989"/>
    </source>
</evidence>
<evidence type="ECO:0000256" key="3">
    <source>
        <dbReference type="ARBA" id="ARBA00022692"/>
    </source>
</evidence>
<dbReference type="GO" id="GO:0005886">
    <property type="term" value="C:plasma membrane"/>
    <property type="evidence" value="ECO:0007669"/>
    <property type="project" value="UniProtKB-ARBA"/>
</dbReference>
<keyword evidence="3 6" id="KW-0812">Transmembrane</keyword>
<comment type="subcellular location">
    <subcellularLocation>
        <location evidence="1">Membrane</location>
        <topology evidence="1">Multi-pass membrane protein</topology>
    </subcellularLocation>
</comment>
<dbReference type="Proteomes" id="UP001166304">
    <property type="component" value="Unassembled WGS sequence"/>
</dbReference>
<evidence type="ECO:0000313" key="8">
    <source>
        <dbReference type="Proteomes" id="UP001166304"/>
    </source>
</evidence>
<dbReference type="PANTHER" id="PTHR34857:SF2">
    <property type="entry name" value="SLL0384 PROTEIN"/>
    <property type="match status" value="1"/>
</dbReference>
<sequence>MLSYRPGSSLAHRLDPRSKLLVQFGLAVAAVAYPTLPGVVAATAVGLTALAAARLSPLAVLRSYRVVVAVLALAPLVAGVALGPPWFRVEPALRSALYVGRVLPILFVSAAYLVSTPVRETRAAVQRLVPGKPGQLLGVGMALVVRLFPLVLADVREVRDAIRARGGERRPVWVRARLLAVRSLSRTLDRSDRLSLALRARCFAWNPTLPALAFARRDYPVALLGVALALSPLARAFPL</sequence>
<accession>A0AA41G9E3</accession>
<keyword evidence="5 6" id="KW-0472">Membrane</keyword>
<dbReference type="InterPro" id="IPR003339">
    <property type="entry name" value="ABC/ECF_trnsptr_transmembrane"/>
</dbReference>
<evidence type="ECO:0000256" key="2">
    <source>
        <dbReference type="ARBA" id="ARBA00022475"/>
    </source>
</evidence>
<gene>
    <name evidence="7" type="ORF">KTS37_12230</name>
</gene>
<keyword evidence="2" id="KW-1003">Cell membrane</keyword>
<protein>
    <submittedName>
        <fullName evidence="7">Energy-coupling factor transporter transmembrane protein EcfT</fullName>
    </submittedName>
</protein>
<keyword evidence="4 6" id="KW-1133">Transmembrane helix</keyword>
<name>A0AA41G9E3_9EURY</name>
<dbReference type="EMBL" id="JAHQXE010000003">
    <property type="protein sequence ID" value="MBV0902557.1"/>
    <property type="molecule type" value="Genomic_DNA"/>
</dbReference>
<evidence type="ECO:0000256" key="6">
    <source>
        <dbReference type="SAM" id="Phobius"/>
    </source>
</evidence>
<evidence type="ECO:0000256" key="5">
    <source>
        <dbReference type="ARBA" id="ARBA00023136"/>
    </source>
</evidence>
<dbReference type="PANTHER" id="PTHR34857">
    <property type="entry name" value="SLL0384 PROTEIN"/>
    <property type="match status" value="1"/>
</dbReference>
<feature type="transmembrane region" description="Helical" evidence="6">
    <location>
        <begin position="20"/>
        <end position="52"/>
    </location>
</feature>
<proteinExistence type="predicted"/>
<dbReference type="Pfam" id="PF02361">
    <property type="entry name" value="CbiQ"/>
    <property type="match status" value="1"/>
</dbReference>
<organism evidence="7 8">
    <name type="scientific">Haloarcula salina</name>
    <dbReference type="NCBI Taxonomy" id="1429914"/>
    <lineage>
        <taxon>Archaea</taxon>
        <taxon>Methanobacteriati</taxon>
        <taxon>Methanobacteriota</taxon>
        <taxon>Stenosarchaea group</taxon>
        <taxon>Halobacteria</taxon>
        <taxon>Halobacteriales</taxon>
        <taxon>Haloarculaceae</taxon>
        <taxon>Haloarcula</taxon>
    </lineage>
</organism>
<evidence type="ECO:0000313" key="7">
    <source>
        <dbReference type="EMBL" id="MBV0902557.1"/>
    </source>
</evidence>
<evidence type="ECO:0000256" key="1">
    <source>
        <dbReference type="ARBA" id="ARBA00004141"/>
    </source>
</evidence>
<comment type="caution">
    <text evidence="7">The sequence shown here is derived from an EMBL/GenBank/DDBJ whole genome shotgun (WGS) entry which is preliminary data.</text>
</comment>
<dbReference type="InterPro" id="IPR051611">
    <property type="entry name" value="ECF_transporter_component"/>
</dbReference>
<dbReference type="RefSeq" id="WP_162413296.1">
    <property type="nucleotide sequence ID" value="NZ_JAHQXE010000003.1"/>
</dbReference>
<reference evidence="7" key="1">
    <citation type="submission" date="2021-06" db="EMBL/GenBank/DDBJ databases">
        <title>New haloarchaea isolates fom saline soil.</title>
        <authorList>
            <person name="Duran-Viseras A."/>
            <person name="Sanchez-Porro C.S."/>
            <person name="Ventosa A."/>
        </authorList>
    </citation>
    <scope>NUCLEOTIDE SEQUENCE</scope>
    <source>
        <strain evidence="7">JCM 18369</strain>
    </source>
</reference>
<dbReference type="CDD" id="cd16914">
    <property type="entry name" value="EcfT"/>
    <property type="match status" value="1"/>
</dbReference>